<gene>
    <name evidence="11" type="ORF">SAMN04488557_2641</name>
</gene>
<evidence type="ECO:0000256" key="6">
    <source>
        <dbReference type="ARBA" id="ARBA00022989"/>
    </source>
</evidence>
<evidence type="ECO:0000313" key="12">
    <source>
        <dbReference type="Proteomes" id="UP000199423"/>
    </source>
</evidence>
<evidence type="ECO:0000256" key="4">
    <source>
        <dbReference type="ARBA" id="ARBA00022741"/>
    </source>
</evidence>
<dbReference type="PANTHER" id="PTHR32309">
    <property type="entry name" value="TYROSINE-PROTEIN KINASE"/>
    <property type="match status" value="1"/>
</dbReference>
<dbReference type="Gene3D" id="3.40.50.300">
    <property type="entry name" value="P-loop containing nucleotide triphosphate hydrolases"/>
    <property type="match status" value="1"/>
</dbReference>
<feature type="transmembrane region" description="Helical" evidence="9">
    <location>
        <begin position="246"/>
        <end position="265"/>
    </location>
</feature>
<dbReference type="STRING" id="51670.SAMN04488557_2641"/>
<evidence type="ECO:0000256" key="7">
    <source>
        <dbReference type="ARBA" id="ARBA00023136"/>
    </source>
</evidence>
<reference evidence="12" key="1">
    <citation type="submission" date="2016-10" db="EMBL/GenBank/DDBJ databases">
        <authorList>
            <person name="Varghese N."/>
            <person name="Submissions S."/>
        </authorList>
    </citation>
    <scope>NUCLEOTIDE SEQUENCE [LARGE SCALE GENOMIC DNA]</scope>
    <source>
        <strain evidence="12">DSM 1565</strain>
    </source>
</reference>
<evidence type="ECO:0000256" key="5">
    <source>
        <dbReference type="ARBA" id="ARBA00022840"/>
    </source>
</evidence>
<dbReference type="InterPro" id="IPR050445">
    <property type="entry name" value="Bact_polysacc_biosynth/exp"/>
</dbReference>
<feature type="region of interest" description="Disordered" evidence="8">
    <location>
        <begin position="60"/>
        <end position="79"/>
    </location>
</feature>
<evidence type="ECO:0000256" key="3">
    <source>
        <dbReference type="ARBA" id="ARBA00022692"/>
    </source>
</evidence>
<comment type="subcellular location">
    <subcellularLocation>
        <location evidence="1">Cell membrane</location>
        <topology evidence="1">Multi-pass membrane protein</topology>
    </subcellularLocation>
</comment>
<evidence type="ECO:0000256" key="1">
    <source>
        <dbReference type="ARBA" id="ARBA00004651"/>
    </source>
</evidence>
<keyword evidence="12" id="KW-1185">Reference proteome</keyword>
<evidence type="ECO:0000313" key="11">
    <source>
        <dbReference type="EMBL" id="SFV35691.1"/>
    </source>
</evidence>
<keyword evidence="4" id="KW-0547">Nucleotide-binding</keyword>
<dbReference type="EMBL" id="FPCH01000002">
    <property type="protein sequence ID" value="SFV35691.1"/>
    <property type="molecule type" value="Genomic_DNA"/>
</dbReference>
<keyword evidence="7 9" id="KW-0472">Membrane</keyword>
<dbReference type="RefSeq" id="WP_092868086.1">
    <property type="nucleotide sequence ID" value="NZ_FPCH01000002.1"/>
</dbReference>
<dbReference type="GO" id="GO:0005886">
    <property type="term" value="C:plasma membrane"/>
    <property type="evidence" value="ECO:0007669"/>
    <property type="project" value="UniProtKB-SubCell"/>
</dbReference>
<evidence type="ECO:0000259" key="10">
    <source>
        <dbReference type="Pfam" id="PF02706"/>
    </source>
</evidence>
<dbReference type="InterPro" id="IPR027417">
    <property type="entry name" value="P-loop_NTPase"/>
</dbReference>
<dbReference type="Proteomes" id="UP000199423">
    <property type="component" value="Unassembled WGS sequence"/>
</dbReference>
<feature type="domain" description="Polysaccharide chain length determinant N-terminal" evidence="10">
    <location>
        <begin position="23"/>
        <end position="110"/>
    </location>
</feature>
<evidence type="ECO:0000256" key="8">
    <source>
        <dbReference type="SAM" id="MobiDB-lite"/>
    </source>
</evidence>
<dbReference type="GO" id="GO:0004713">
    <property type="term" value="F:protein tyrosine kinase activity"/>
    <property type="evidence" value="ECO:0007669"/>
    <property type="project" value="TreeGrafter"/>
</dbReference>
<dbReference type="AlphaFoldDB" id="A0A1I7NLX9"/>
<evidence type="ECO:0000256" key="9">
    <source>
        <dbReference type="SAM" id="Phobius"/>
    </source>
</evidence>
<name>A0A1I7NLX9_9HYPH</name>
<accession>A0A1I7NLX9</accession>
<keyword evidence="6 9" id="KW-1133">Transmembrane helix</keyword>
<dbReference type="InterPro" id="IPR005702">
    <property type="entry name" value="Wzc-like_C"/>
</dbReference>
<feature type="compositionally biased region" description="Polar residues" evidence="8">
    <location>
        <begin position="60"/>
        <end position="72"/>
    </location>
</feature>
<dbReference type="SUPFAM" id="SSF52540">
    <property type="entry name" value="P-loop containing nucleoside triphosphate hydrolases"/>
    <property type="match status" value="1"/>
</dbReference>
<protein>
    <submittedName>
        <fullName evidence="11">Chromosome partitioning ATPase, Mrp family, contains Fe-S cluster</fullName>
    </submittedName>
</protein>
<sequence>MSQETALPARRGMGLGFPGARSAIVKRAKAVVVLPVITALLAAAIVALIPDRYTASTLIQTDPQQRPASKSANVPARADTLASEAERREIEKQMDFMRSAQIIDRVIAELQLSDDPELNKRSLWSYLTGFLTRPAPGEALRQAINDRLSISRVRSTFLVTVLVTTRNAEKSARIANAIANQYLAQQRSPIAQDRTPATKSGELTASERMFASLIDKYGLSSPLAGPRIVAAAGAPNRAAGPRRVRIVAITAGSTLLMALLLALWLERESLRQTRKVEQTLACPHMISIPAVTAHSDPKANARGARMIVAEPQCVYAEAVRKVCRELGQRKSDEASRVILVASALPDEGSESFASNIAHYFAVSAQETLLVDCDFRGKSLTRELTPRNSSGLLDQIAARAPIEDVILRDNLTGLHFLPASGPTPIPLAVATAIRSLEFSRSIAGLKSRFPIIVLSAPPLVPISDARVLAELADEIVFLTAWHRTPRSLAKKALTLLEANQKKVVGAVLTDVAEDQSVGVMSFAAIFDEIRRAARMTSMPRAA</sequence>
<proteinExistence type="predicted"/>
<organism evidence="11 12">
    <name type="scientific">Hyphomicrobium facile</name>
    <dbReference type="NCBI Taxonomy" id="51670"/>
    <lineage>
        <taxon>Bacteria</taxon>
        <taxon>Pseudomonadati</taxon>
        <taxon>Pseudomonadota</taxon>
        <taxon>Alphaproteobacteria</taxon>
        <taxon>Hyphomicrobiales</taxon>
        <taxon>Hyphomicrobiaceae</taxon>
        <taxon>Hyphomicrobium</taxon>
    </lineage>
</organism>
<feature type="transmembrane region" description="Helical" evidence="9">
    <location>
        <begin position="30"/>
        <end position="49"/>
    </location>
</feature>
<evidence type="ECO:0000256" key="2">
    <source>
        <dbReference type="ARBA" id="ARBA00022475"/>
    </source>
</evidence>
<dbReference type="InterPro" id="IPR003856">
    <property type="entry name" value="LPS_length_determ_N"/>
</dbReference>
<keyword evidence="3 9" id="KW-0812">Transmembrane</keyword>
<keyword evidence="2" id="KW-1003">Cell membrane</keyword>
<dbReference type="Pfam" id="PF02706">
    <property type="entry name" value="Wzz"/>
    <property type="match status" value="1"/>
</dbReference>
<keyword evidence="5" id="KW-0067">ATP-binding</keyword>
<dbReference type="CDD" id="cd05387">
    <property type="entry name" value="BY-kinase"/>
    <property type="match status" value="1"/>
</dbReference>
<dbReference type="PANTHER" id="PTHR32309:SF13">
    <property type="entry name" value="FERRIC ENTEROBACTIN TRANSPORT PROTEIN FEPE"/>
    <property type="match status" value="1"/>
</dbReference>
<dbReference type="OrthoDB" id="230260at2"/>